<dbReference type="SUPFAM" id="SSF55120">
    <property type="entry name" value="Pseudouridine synthase"/>
    <property type="match status" value="1"/>
</dbReference>
<proteinExistence type="inferred from homology"/>
<dbReference type="HOGENOM" id="CLU_016902_2_1_1"/>
<dbReference type="CDD" id="cd02869">
    <property type="entry name" value="PseudoU_synth_RluA_like"/>
    <property type="match status" value="1"/>
</dbReference>
<comment type="similarity">
    <text evidence="3">Belongs to the pseudouridine synthase RluA family.</text>
</comment>
<evidence type="ECO:0000256" key="2">
    <source>
        <dbReference type="ARBA" id="ARBA00001896"/>
    </source>
</evidence>
<evidence type="ECO:0000313" key="11">
    <source>
        <dbReference type="Proteomes" id="UP000014760"/>
    </source>
</evidence>
<protein>
    <recommendedName>
        <fullName evidence="6">Pseudouridylate synthase RPUSD4, mitochondrial</fullName>
    </recommendedName>
    <alternativeName>
        <fullName evidence="7">RNA pseudouridylate synthase domain-containing protein 4</fullName>
    </alternativeName>
</protein>
<evidence type="ECO:0000259" key="8">
    <source>
        <dbReference type="Pfam" id="PF00849"/>
    </source>
</evidence>
<dbReference type="Gene3D" id="3.30.2350.10">
    <property type="entry name" value="Pseudouridine synthase"/>
    <property type="match status" value="1"/>
</dbReference>
<dbReference type="InterPro" id="IPR050188">
    <property type="entry name" value="RluA_PseudoU_synthase"/>
</dbReference>
<dbReference type="GO" id="GO:0003723">
    <property type="term" value="F:RNA binding"/>
    <property type="evidence" value="ECO:0007669"/>
    <property type="project" value="InterPro"/>
</dbReference>
<evidence type="ECO:0000256" key="6">
    <source>
        <dbReference type="ARBA" id="ARBA00039953"/>
    </source>
</evidence>
<organism evidence="9">
    <name type="scientific">Capitella teleta</name>
    <name type="common">Polychaete worm</name>
    <dbReference type="NCBI Taxonomy" id="283909"/>
    <lineage>
        <taxon>Eukaryota</taxon>
        <taxon>Metazoa</taxon>
        <taxon>Spiralia</taxon>
        <taxon>Lophotrochozoa</taxon>
        <taxon>Annelida</taxon>
        <taxon>Polychaeta</taxon>
        <taxon>Sedentaria</taxon>
        <taxon>Scolecida</taxon>
        <taxon>Capitellidae</taxon>
        <taxon>Capitella</taxon>
    </lineage>
</organism>
<dbReference type="OMA" id="ANIRVFW"/>
<dbReference type="GO" id="GO:0009982">
    <property type="term" value="F:pseudouridine synthase activity"/>
    <property type="evidence" value="ECO:0007669"/>
    <property type="project" value="InterPro"/>
</dbReference>
<comment type="catalytic activity">
    <reaction evidence="2">
        <text>uridine in 5S rRNA = pseudouridine in 5S rRNA</text>
        <dbReference type="Rhea" id="RHEA:47036"/>
        <dbReference type="Rhea" id="RHEA-COMP:11730"/>
        <dbReference type="Rhea" id="RHEA-COMP:11731"/>
        <dbReference type="ChEBI" id="CHEBI:65314"/>
        <dbReference type="ChEBI" id="CHEBI:65315"/>
    </reaction>
</comment>
<dbReference type="InterPro" id="IPR006145">
    <property type="entry name" value="PsdUridine_synth_RsuA/RluA"/>
</dbReference>
<dbReference type="Proteomes" id="UP000014760">
    <property type="component" value="Unassembled WGS sequence"/>
</dbReference>
<reference evidence="9 11" key="2">
    <citation type="journal article" date="2013" name="Nature">
        <title>Insights into bilaterian evolution from three spiralian genomes.</title>
        <authorList>
            <person name="Simakov O."/>
            <person name="Marletaz F."/>
            <person name="Cho S.J."/>
            <person name="Edsinger-Gonzales E."/>
            <person name="Havlak P."/>
            <person name="Hellsten U."/>
            <person name="Kuo D.H."/>
            <person name="Larsson T."/>
            <person name="Lv J."/>
            <person name="Arendt D."/>
            <person name="Savage R."/>
            <person name="Osoegawa K."/>
            <person name="de Jong P."/>
            <person name="Grimwood J."/>
            <person name="Chapman J.A."/>
            <person name="Shapiro H."/>
            <person name="Aerts A."/>
            <person name="Otillar R.P."/>
            <person name="Terry A.Y."/>
            <person name="Boore J.L."/>
            <person name="Grigoriev I.V."/>
            <person name="Lindberg D.R."/>
            <person name="Seaver E.C."/>
            <person name="Weisblat D.A."/>
            <person name="Putnam N.H."/>
            <person name="Rokhsar D.S."/>
        </authorList>
    </citation>
    <scope>NUCLEOTIDE SEQUENCE</scope>
    <source>
        <strain evidence="9 11">I ESC-2004</strain>
    </source>
</reference>
<evidence type="ECO:0000256" key="5">
    <source>
        <dbReference type="ARBA" id="ARBA00036943"/>
    </source>
</evidence>
<evidence type="ECO:0000256" key="7">
    <source>
        <dbReference type="ARBA" id="ARBA00041563"/>
    </source>
</evidence>
<evidence type="ECO:0000313" key="9">
    <source>
        <dbReference type="EMBL" id="ELU05353.1"/>
    </source>
</evidence>
<dbReference type="GO" id="GO:0001522">
    <property type="term" value="P:pseudouridine synthesis"/>
    <property type="evidence" value="ECO:0007669"/>
    <property type="project" value="InterPro"/>
</dbReference>
<gene>
    <name evidence="9" type="ORF">CAPTEDRAFT_152236</name>
</gene>
<dbReference type="OrthoDB" id="418349at2759"/>
<dbReference type="STRING" id="283909.R7UGX7"/>
<evidence type="ECO:0000256" key="3">
    <source>
        <dbReference type="ARBA" id="ARBA00010876"/>
    </source>
</evidence>
<reference evidence="11" key="1">
    <citation type="submission" date="2012-12" db="EMBL/GenBank/DDBJ databases">
        <authorList>
            <person name="Hellsten U."/>
            <person name="Grimwood J."/>
            <person name="Chapman J.A."/>
            <person name="Shapiro H."/>
            <person name="Aerts A."/>
            <person name="Otillar R.P."/>
            <person name="Terry A.Y."/>
            <person name="Boore J.L."/>
            <person name="Simakov O."/>
            <person name="Marletaz F."/>
            <person name="Cho S.-J."/>
            <person name="Edsinger-Gonzales E."/>
            <person name="Havlak P."/>
            <person name="Kuo D.-H."/>
            <person name="Larsson T."/>
            <person name="Lv J."/>
            <person name="Arendt D."/>
            <person name="Savage R."/>
            <person name="Osoegawa K."/>
            <person name="de Jong P."/>
            <person name="Lindberg D.R."/>
            <person name="Seaver E.C."/>
            <person name="Weisblat D.A."/>
            <person name="Putnam N.H."/>
            <person name="Grigoriev I.V."/>
            <person name="Rokhsar D.S."/>
        </authorList>
    </citation>
    <scope>NUCLEOTIDE SEQUENCE</scope>
    <source>
        <strain evidence="11">I ESC-2004</strain>
    </source>
</reference>
<evidence type="ECO:0000313" key="10">
    <source>
        <dbReference type="EnsemblMetazoa" id="CapteP152236"/>
    </source>
</evidence>
<dbReference type="EnsemblMetazoa" id="CapteT152236">
    <property type="protein sequence ID" value="CapteP152236"/>
    <property type="gene ID" value="CapteG152236"/>
</dbReference>
<evidence type="ECO:0000256" key="4">
    <source>
        <dbReference type="ARBA" id="ARBA00023235"/>
    </source>
</evidence>
<reference evidence="10" key="3">
    <citation type="submission" date="2015-06" db="UniProtKB">
        <authorList>
            <consortium name="EnsemblMetazoa"/>
        </authorList>
    </citation>
    <scope>IDENTIFICATION</scope>
</reference>
<keyword evidence="11" id="KW-1185">Reference proteome</keyword>
<sequence>MLLPKNQEYYVRIREMFKKREVIKKYWMITKGIPNPPEGVIDIPMGEGQVGRYARMTLFPSYDESRKLLFKTGEGRNAGKRSRKDKWDAVTYYRVLDSNNSTALVECQPETGIKHQIRCHMAFALNCAILGDHKYSHFSKMAPQKLYPEILQKLGIRQSKVRHLPMHLHARAIVLPNFKDGRNLFISARLPQHFSQNMKWLKLKAPDK</sequence>
<dbReference type="EMBL" id="KB301608">
    <property type="protein sequence ID" value="ELU05353.1"/>
    <property type="molecule type" value="Genomic_DNA"/>
</dbReference>
<dbReference type="Pfam" id="PF00849">
    <property type="entry name" value="PseudoU_synth_2"/>
    <property type="match status" value="1"/>
</dbReference>
<accession>R7UGX7</accession>
<comment type="catalytic activity">
    <reaction evidence="1">
        <text>a uridine in mRNA = a pseudouridine in mRNA</text>
        <dbReference type="Rhea" id="RHEA:56644"/>
        <dbReference type="Rhea" id="RHEA-COMP:14658"/>
        <dbReference type="Rhea" id="RHEA-COMP:14659"/>
        <dbReference type="ChEBI" id="CHEBI:65314"/>
        <dbReference type="ChEBI" id="CHEBI:65315"/>
    </reaction>
</comment>
<comment type="catalytic activity">
    <reaction evidence="5">
        <text>a uridine in tRNA = a pseudouridine in tRNA</text>
        <dbReference type="Rhea" id="RHEA:54572"/>
        <dbReference type="Rhea" id="RHEA-COMP:13339"/>
        <dbReference type="Rhea" id="RHEA-COMP:13934"/>
        <dbReference type="ChEBI" id="CHEBI:65314"/>
        <dbReference type="ChEBI" id="CHEBI:65315"/>
    </reaction>
</comment>
<feature type="domain" description="Pseudouridine synthase RsuA/RluA-like" evidence="8">
    <location>
        <begin position="1"/>
        <end position="122"/>
    </location>
</feature>
<keyword evidence="4" id="KW-0413">Isomerase</keyword>
<dbReference type="EMBL" id="AMQN01007878">
    <property type="status" value="NOT_ANNOTATED_CDS"/>
    <property type="molecule type" value="Genomic_DNA"/>
</dbReference>
<name>R7UGX7_CAPTE</name>
<dbReference type="PANTHER" id="PTHR21600:SF83">
    <property type="entry name" value="PSEUDOURIDYLATE SYNTHASE RPUSD4, MITOCHONDRIAL"/>
    <property type="match status" value="1"/>
</dbReference>
<dbReference type="PANTHER" id="PTHR21600">
    <property type="entry name" value="MITOCHONDRIAL RNA PSEUDOURIDINE SYNTHASE"/>
    <property type="match status" value="1"/>
</dbReference>
<dbReference type="InterPro" id="IPR020103">
    <property type="entry name" value="PsdUridine_synth_cat_dom_sf"/>
</dbReference>
<dbReference type="AlphaFoldDB" id="R7UGX7"/>
<evidence type="ECO:0000256" key="1">
    <source>
        <dbReference type="ARBA" id="ARBA00001166"/>
    </source>
</evidence>